<keyword evidence="8 13" id="KW-0175">Coiled coil</keyword>
<dbReference type="GO" id="GO:0008017">
    <property type="term" value="F:microtubule binding"/>
    <property type="evidence" value="ECO:0007669"/>
    <property type="project" value="InterPro"/>
</dbReference>
<dbReference type="GO" id="GO:0007052">
    <property type="term" value="P:mitotic spindle organization"/>
    <property type="evidence" value="ECO:0007669"/>
    <property type="project" value="TreeGrafter"/>
</dbReference>
<keyword evidence="7 11" id="KW-0067">ATP-binding</keyword>
<evidence type="ECO:0000256" key="11">
    <source>
        <dbReference type="PROSITE-ProRule" id="PRU00283"/>
    </source>
</evidence>
<dbReference type="GO" id="GO:0051231">
    <property type="term" value="P:spindle elongation"/>
    <property type="evidence" value="ECO:0007669"/>
    <property type="project" value="TreeGrafter"/>
</dbReference>
<comment type="similarity">
    <text evidence="11 12">Belongs to the TRAFAC class myosin-kinesin ATPase superfamily. Kinesin family.</text>
</comment>
<keyword evidence="5" id="KW-0677">Repeat</keyword>
<accession>A0A9W9YBB8</accession>
<comment type="subcellular location">
    <subcellularLocation>
        <location evidence="1">Cytoplasm</location>
        <location evidence="1">Cytoskeleton</location>
    </subcellularLocation>
</comment>
<keyword evidence="2" id="KW-0963">Cytoplasm</keyword>
<dbReference type="PANTHER" id="PTHR47969">
    <property type="entry name" value="CHROMOSOME-ASSOCIATED KINESIN KIF4A-RELATED"/>
    <property type="match status" value="1"/>
</dbReference>
<dbReference type="Pfam" id="PF00225">
    <property type="entry name" value="Kinesin"/>
    <property type="match status" value="1"/>
</dbReference>
<proteinExistence type="inferred from homology"/>
<dbReference type="AlphaFoldDB" id="A0A9W9YBB8"/>
<evidence type="ECO:0000313" key="15">
    <source>
        <dbReference type="EMBL" id="KAJ7322761.1"/>
    </source>
</evidence>
<dbReference type="PROSITE" id="PS00411">
    <property type="entry name" value="KINESIN_MOTOR_1"/>
    <property type="match status" value="1"/>
</dbReference>
<evidence type="ECO:0000256" key="9">
    <source>
        <dbReference type="ARBA" id="ARBA00023175"/>
    </source>
</evidence>
<evidence type="ECO:0000256" key="8">
    <source>
        <dbReference type="ARBA" id="ARBA00023054"/>
    </source>
</evidence>
<evidence type="ECO:0000256" key="13">
    <source>
        <dbReference type="SAM" id="Coils"/>
    </source>
</evidence>
<evidence type="ECO:0000256" key="12">
    <source>
        <dbReference type="RuleBase" id="RU000394"/>
    </source>
</evidence>
<keyword evidence="10" id="KW-0206">Cytoskeleton</keyword>
<dbReference type="Gene3D" id="3.40.850.10">
    <property type="entry name" value="Kinesin motor domain"/>
    <property type="match status" value="1"/>
</dbReference>
<dbReference type="GO" id="GO:0003777">
    <property type="term" value="F:microtubule motor activity"/>
    <property type="evidence" value="ECO:0007669"/>
    <property type="project" value="InterPro"/>
</dbReference>
<dbReference type="SMART" id="SM00129">
    <property type="entry name" value="KISc"/>
    <property type="match status" value="1"/>
</dbReference>
<evidence type="ECO:0000256" key="4">
    <source>
        <dbReference type="ARBA" id="ARBA00022701"/>
    </source>
</evidence>
<dbReference type="OrthoDB" id="3176171at2759"/>
<evidence type="ECO:0000259" key="14">
    <source>
        <dbReference type="PROSITE" id="PS50067"/>
    </source>
</evidence>
<keyword evidence="3" id="KW-0853">WD repeat</keyword>
<dbReference type="EMBL" id="MU827819">
    <property type="protein sequence ID" value="KAJ7322761.1"/>
    <property type="molecule type" value="Genomic_DNA"/>
</dbReference>
<feature type="domain" description="Kinesin motor" evidence="14">
    <location>
        <begin position="5"/>
        <end position="350"/>
    </location>
</feature>
<keyword evidence="4 12" id="KW-0493">Microtubule</keyword>
<evidence type="ECO:0000256" key="6">
    <source>
        <dbReference type="ARBA" id="ARBA00022741"/>
    </source>
</evidence>
<sequence>MGEVPVKVAVRVRPLVGQEKVHNVPQCVRFIPDKSQLILGKDRGFTFDYVFPPKTTQADVYDKCVEPLVKSCLEGYNATVFAYGQTSSGKTYTIGGTDSAGLLEDEYGVILRAVKQLFLIMEENKHKSEFVVTVSYIEIYMEELRDLLDAETSSKDIHVREDDKGNTVIVGATEQPVNTADEVMSCLDSGSAGRHVGTTNMNEYSSRSHTIFTLYIEQKPFIEEEQDDSEKKAIITSETDFTDYKYAKFHFVDLAGSERAHRTGNVGERFKESVYINSGLLALGNVISALADSKKKVIHVPYRDSKVTRLLKDSLGGNSRTLMITCLSPCAADFAENLNSLKYATRARNIRNKPVVNRDPQNTKLAEMQNEIQALREELQRRRGSSVGSGGTVEDAERIKSLEDELESRGACDTYKQLLSDALNQLKALHKAGMMSNNQSNQFDRLVKAVEQVRSRPIWTPNTTRQQQAELVEQLKKELNKYKEDLSSDEEIFAEKSKEIESLKGHVRELEEERATLNNQLQETLTRLKKTRRSTVPTTAAA</sequence>
<organism evidence="15 16">
    <name type="scientific">Desmophyllum pertusum</name>
    <dbReference type="NCBI Taxonomy" id="174260"/>
    <lineage>
        <taxon>Eukaryota</taxon>
        <taxon>Metazoa</taxon>
        <taxon>Cnidaria</taxon>
        <taxon>Anthozoa</taxon>
        <taxon>Hexacorallia</taxon>
        <taxon>Scleractinia</taxon>
        <taxon>Caryophylliina</taxon>
        <taxon>Caryophylliidae</taxon>
        <taxon>Desmophyllum</taxon>
    </lineage>
</organism>
<dbReference type="PRINTS" id="PR00380">
    <property type="entry name" value="KINESINHEAVY"/>
</dbReference>
<evidence type="ECO:0000256" key="3">
    <source>
        <dbReference type="ARBA" id="ARBA00022574"/>
    </source>
</evidence>
<evidence type="ECO:0000256" key="1">
    <source>
        <dbReference type="ARBA" id="ARBA00004245"/>
    </source>
</evidence>
<name>A0A9W9YBB8_9CNID</name>
<evidence type="ECO:0000256" key="7">
    <source>
        <dbReference type="ARBA" id="ARBA00022840"/>
    </source>
</evidence>
<dbReference type="FunFam" id="3.40.850.10:FF:000011">
    <property type="entry name" value="Kinesin family member 21A"/>
    <property type="match status" value="1"/>
</dbReference>
<dbReference type="GO" id="GO:0007018">
    <property type="term" value="P:microtubule-based movement"/>
    <property type="evidence" value="ECO:0007669"/>
    <property type="project" value="InterPro"/>
</dbReference>
<dbReference type="InterPro" id="IPR019821">
    <property type="entry name" value="Kinesin_motor_CS"/>
</dbReference>
<keyword evidence="6 11" id="KW-0547">Nucleotide-binding</keyword>
<evidence type="ECO:0000313" key="16">
    <source>
        <dbReference type="Proteomes" id="UP001163046"/>
    </source>
</evidence>
<evidence type="ECO:0000256" key="5">
    <source>
        <dbReference type="ARBA" id="ARBA00022737"/>
    </source>
</evidence>
<evidence type="ECO:0000256" key="2">
    <source>
        <dbReference type="ARBA" id="ARBA00022490"/>
    </source>
</evidence>
<dbReference type="GO" id="GO:0005874">
    <property type="term" value="C:microtubule"/>
    <property type="evidence" value="ECO:0007669"/>
    <property type="project" value="UniProtKB-KW"/>
</dbReference>
<dbReference type="CDD" id="cd01372">
    <property type="entry name" value="KISc_KIF4"/>
    <property type="match status" value="1"/>
</dbReference>
<reference evidence="15" key="1">
    <citation type="submission" date="2023-01" db="EMBL/GenBank/DDBJ databases">
        <title>Genome assembly of the deep-sea coral Lophelia pertusa.</title>
        <authorList>
            <person name="Herrera S."/>
            <person name="Cordes E."/>
        </authorList>
    </citation>
    <scope>NUCLEOTIDE SEQUENCE</scope>
    <source>
        <strain evidence="15">USNM1676648</strain>
        <tissue evidence="15">Polyp</tissue>
    </source>
</reference>
<dbReference type="GO" id="GO:0005875">
    <property type="term" value="C:microtubule associated complex"/>
    <property type="evidence" value="ECO:0007669"/>
    <property type="project" value="TreeGrafter"/>
</dbReference>
<feature type="coiled-coil region" evidence="13">
    <location>
        <begin position="465"/>
        <end position="534"/>
    </location>
</feature>
<feature type="coiled-coil region" evidence="13">
    <location>
        <begin position="358"/>
        <end position="385"/>
    </location>
</feature>
<keyword evidence="9 11" id="KW-0505">Motor protein</keyword>
<dbReference type="InterPro" id="IPR001752">
    <property type="entry name" value="Kinesin_motor_dom"/>
</dbReference>
<dbReference type="PROSITE" id="PS50067">
    <property type="entry name" value="KINESIN_MOTOR_2"/>
    <property type="match status" value="1"/>
</dbReference>
<evidence type="ECO:0000256" key="10">
    <source>
        <dbReference type="ARBA" id="ARBA00023212"/>
    </source>
</evidence>
<feature type="binding site" evidence="11">
    <location>
        <begin position="84"/>
        <end position="91"/>
    </location>
    <ligand>
        <name>ATP</name>
        <dbReference type="ChEBI" id="CHEBI:30616"/>
    </ligand>
</feature>
<dbReference type="InterPro" id="IPR027417">
    <property type="entry name" value="P-loop_NTPase"/>
</dbReference>
<comment type="caution">
    <text evidence="15">The sequence shown here is derived from an EMBL/GenBank/DDBJ whole genome shotgun (WGS) entry which is preliminary data.</text>
</comment>
<dbReference type="Proteomes" id="UP001163046">
    <property type="component" value="Unassembled WGS sequence"/>
</dbReference>
<keyword evidence="16" id="KW-1185">Reference proteome</keyword>
<dbReference type="InterPro" id="IPR036961">
    <property type="entry name" value="Kinesin_motor_dom_sf"/>
</dbReference>
<dbReference type="GO" id="GO:0005524">
    <property type="term" value="F:ATP binding"/>
    <property type="evidence" value="ECO:0007669"/>
    <property type="project" value="UniProtKB-UniRule"/>
</dbReference>
<dbReference type="PANTHER" id="PTHR47969:SF25">
    <property type="entry name" value="KINESIN MOTOR DOMAIN-CONTAINING PROTEIN"/>
    <property type="match status" value="1"/>
</dbReference>
<gene>
    <name evidence="15" type="primary">KIF27_1</name>
    <name evidence="15" type="ORF">OS493_032944</name>
</gene>
<dbReference type="InterPro" id="IPR027640">
    <property type="entry name" value="Kinesin-like_fam"/>
</dbReference>
<dbReference type="SUPFAM" id="SSF52540">
    <property type="entry name" value="P-loop containing nucleoside triphosphate hydrolases"/>
    <property type="match status" value="1"/>
</dbReference>
<protein>
    <recommendedName>
        <fullName evidence="12">Kinesin-like protein</fullName>
    </recommendedName>
</protein>